<dbReference type="GO" id="GO:0005524">
    <property type="term" value="F:ATP binding"/>
    <property type="evidence" value="ECO:0007669"/>
    <property type="project" value="UniProtKB-KW"/>
</dbReference>
<protein>
    <recommendedName>
        <fullName evidence="5">Putative glutamate--cysteine ligase 2</fullName>
        <ecNumber evidence="5">6.3.2.2</ecNumber>
    </recommendedName>
    <alternativeName>
        <fullName evidence="5">Gamma-glutamylcysteine synthetase 2</fullName>
        <shortName evidence="5">GCS 2</shortName>
        <shortName evidence="5">Gamma-GCS 2</shortName>
    </alternativeName>
</protein>
<dbReference type="PANTHER" id="PTHR36510">
    <property type="entry name" value="GLUTAMATE--CYSTEINE LIGASE 2-RELATED"/>
    <property type="match status" value="1"/>
</dbReference>
<dbReference type="InterPro" id="IPR014746">
    <property type="entry name" value="Gln_synth/guanido_kin_cat_dom"/>
</dbReference>
<name>A0A919PP43_9ACTN</name>
<gene>
    <name evidence="6" type="ORF">Dsi01nite_061920</name>
</gene>
<evidence type="ECO:0000256" key="3">
    <source>
        <dbReference type="ARBA" id="ARBA00022840"/>
    </source>
</evidence>
<evidence type="ECO:0000256" key="4">
    <source>
        <dbReference type="ARBA" id="ARBA00048819"/>
    </source>
</evidence>
<accession>A0A919PP43</accession>
<evidence type="ECO:0000313" key="7">
    <source>
        <dbReference type="Proteomes" id="UP000660611"/>
    </source>
</evidence>
<keyword evidence="3 5" id="KW-0067">ATP-binding</keyword>
<dbReference type="SUPFAM" id="SSF55931">
    <property type="entry name" value="Glutamine synthetase/guanido kinase"/>
    <property type="match status" value="1"/>
</dbReference>
<keyword evidence="2 5" id="KW-0547">Nucleotide-binding</keyword>
<dbReference type="HAMAP" id="MF_01609">
    <property type="entry name" value="Glu_cys_ligase_2"/>
    <property type="match status" value="1"/>
</dbReference>
<reference evidence="6" key="1">
    <citation type="submission" date="2021-01" db="EMBL/GenBank/DDBJ databases">
        <title>Whole genome shotgun sequence of Dactylosporangium siamense NBRC 106093.</title>
        <authorList>
            <person name="Komaki H."/>
            <person name="Tamura T."/>
        </authorList>
    </citation>
    <scope>NUCLEOTIDE SEQUENCE</scope>
    <source>
        <strain evidence="6">NBRC 106093</strain>
    </source>
</reference>
<evidence type="ECO:0000256" key="5">
    <source>
        <dbReference type="HAMAP-Rule" id="MF_01609"/>
    </source>
</evidence>
<dbReference type="PANTHER" id="PTHR36510:SF1">
    <property type="entry name" value="GLUTAMATE--CYSTEINE LIGASE 2-RELATED"/>
    <property type="match status" value="1"/>
</dbReference>
<dbReference type="EC" id="6.3.2.2" evidence="5"/>
<dbReference type="AlphaFoldDB" id="A0A919PP43"/>
<dbReference type="InterPro" id="IPR011793">
    <property type="entry name" value="YbdK"/>
</dbReference>
<proteinExistence type="inferred from homology"/>
<organism evidence="6 7">
    <name type="scientific">Dactylosporangium siamense</name>
    <dbReference type="NCBI Taxonomy" id="685454"/>
    <lineage>
        <taxon>Bacteria</taxon>
        <taxon>Bacillati</taxon>
        <taxon>Actinomycetota</taxon>
        <taxon>Actinomycetes</taxon>
        <taxon>Micromonosporales</taxon>
        <taxon>Micromonosporaceae</taxon>
        <taxon>Dactylosporangium</taxon>
    </lineage>
</organism>
<evidence type="ECO:0000313" key="6">
    <source>
        <dbReference type="EMBL" id="GIG48151.1"/>
    </source>
</evidence>
<keyword evidence="1 5" id="KW-0436">Ligase</keyword>
<dbReference type="InterPro" id="IPR050141">
    <property type="entry name" value="GCL_type2/YbdK_subfam"/>
</dbReference>
<dbReference type="GO" id="GO:0004357">
    <property type="term" value="F:glutamate-cysteine ligase activity"/>
    <property type="evidence" value="ECO:0007669"/>
    <property type="project" value="UniProtKB-EC"/>
</dbReference>
<comment type="function">
    <text evidence="5">ATP-dependent carboxylate-amine ligase which exhibits weak glutamate--cysteine ligase activity.</text>
</comment>
<comment type="similarity">
    <text evidence="5">Belongs to the glutamate--cysteine ligase type 2 family. YbdK subfamily.</text>
</comment>
<evidence type="ECO:0000256" key="1">
    <source>
        <dbReference type="ARBA" id="ARBA00022598"/>
    </source>
</evidence>
<dbReference type="Pfam" id="PF04107">
    <property type="entry name" value="GCS2"/>
    <property type="match status" value="1"/>
</dbReference>
<comment type="caution">
    <text evidence="6">The sequence shown here is derived from an EMBL/GenBank/DDBJ whole genome shotgun (WGS) entry which is preliminary data.</text>
</comment>
<dbReference type="NCBIfam" id="TIGR02050">
    <property type="entry name" value="gshA_cyan_rel"/>
    <property type="match status" value="1"/>
</dbReference>
<dbReference type="InterPro" id="IPR006336">
    <property type="entry name" value="GCS2"/>
</dbReference>
<keyword evidence="7" id="KW-1185">Reference proteome</keyword>
<evidence type="ECO:0000256" key="2">
    <source>
        <dbReference type="ARBA" id="ARBA00022741"/>
    </source>
</evidence>
<sequence>MTPGEVRPGDTIGVEEEFHVVDAGTGDLEPAARRVLRGADAEPELHRSMVETATGVHTDLTGLRADLLEKRRSLVESAGRHGLAVVAAGSVPGSGAGPTRVYPDERYERMAQEYRQLVDEQQVAACQVQVGVPDKDLAVRITRRIREWLPALLALSVSSPYFAGQDTGYASYRTVVTSRWPTVGPPPDVDSDAEYQRVVQTLVDSGVISDAGMVYFDARPSARYPTVEVRVADSCPRVDDAVLLAALSRGLVTVAAEEDAAGRPLPEAPQVLLRAATWRAARSGLSGHLVDPATRSALPAGARVDALMAHVRPALEARGEWEIAVDLLEDLRARGTSATRQGALEDPVEVVQSLAKETADGTESS</sequence>
<dbReference type="EMBL" id="BONQ01000096">
    <property type="protein sequence ID" value="GIG48151.1"/>
    <property type="molecule type" value="Genomic_DNA"/>
</dbReference>
<dbReference type="NCBIfam" id="NF010041">
    <property type="entry name" value="PRK13517.1-1"/>
    <property type="match status" value="1"/>
</dbReference>
<dbReference type="Proteomes" id="UP000660611">
    <property type="component" value="Unassembled WGS sequence"/>
</dbReference>
<comment type="catalytic activity">
    <reaction evidence="4 5">
        <text>L-cysteine + L-glutamate + ATP = gamma-L-glutamyl-L-cysteine + ADP + phosphate + H(+)</text>
        <dbReference type="Rhea" id="RHEA:13285"/>
        <dbReference type="ChEBI" id="CHEBI:15378"/>
        <dbReference type="ChEBI" id="CHEBI:29985"/>
        <dbReference type="ChEBI" id="CHEBI:30616"/>
        <dbReference type="ChEBI" id="CHEBI:35235"/>
        <dbReference type="ChEBI" id="CHEBI:43474"/>
        <dbReference type="ChEBI" id="CHEBI:58173"/>
        <dbReference type="ChEBI" id="CHEBI:456216"/>
        <dbReference type="EC" id="6.3.2.2"/>
    </reaction>
</comment>
<dbReference type="GO" id="GO:0042398">
    <property type="term" value="P:modified amino acid biosynthetic process"/>
    <property type="evidence" value="ECO:0007669"/>
    <property type="project" value="InterPro"/>
</dbReference>
<dbReference type="Gene3D" id="3.30.590.20">
    <property type="match status" value="1"/>
</dbReference>